<evidence type="ECO:0000313" key="2">
    <source>
        <dbReference type="EMBL" id="MBA2226228.1"/>
    </source>
</evidence>
<comment type="caution">
    <text evidence="2">The sequence shown here is derived from an EMBL/GenBank/DDBJ whole genome shotgun (WGS) entry which is preliminary data.</text>
</comment>
<dbReference type="RefSeq" id="WP_194537676.1">
    <property type="nucleotide sequence ID" value="NZ_JACEFB010000005.1"/>
</dbReference>
<dbReference type="EMBL" id="JACEFB010000005">
    <property type="protein sequence ID" value="MBA2226228.1"/>
    <property type="molecule type" value="Genomic_DNA"/>
</dbReference>
<protein>
    <recommendedName>
        <fullName evidence="4">Tetratricopeptide repeat protein</fullName>
    </recommendedName>
</protein>
<proteinExistence type="predicted"/>
<evidence type="ECO:0000256" key="1">
    <source>
        <dbReference type="SAM" id="MobiDB-lite"/>
    </source>
</evidence>
<name>A0A7V8VDT2_9BACT</name>
<accession>A0A7V8VDT2</accession>
<organism evidence="2 3">
    <name type="scientific">Thermogemmata fonticola</name>
    <dbReference type="NCBI Taxonomy" id="2755323"/>
    <lineage>
        <taxon>Bacteria</taxon>
        <taxon>Pseudomonadati</taxon>
        <taxon>Planctomycetota</taxon>
        <taxon>Planctomycetia</taxon>
        <taxon>Gemmatales</taxon>
        <taxon>Gemmataceae</taxon>
        <taxon>Thermogemmata</taxon>
    </lineage>
</organism>
<dbReference type="Proteomes" id="UP000542342">
    <property type="component" value="Unassembled WGS sequence"/>
</dbReference>
<feature type="region of interest" description="Disordered" evidence="1">
    <location>
        <begin position="1"/>
        <end position="55"/>
    </location>
</feature>
<evidence type="ECO:0008006" key="4">
    <source>
        <dbReference type="Google" id="ProtNLM"/>
    </source>
</evidence>
<reference evidence="2 3" key="1">
    <citation type="submission" date="2020-07" db="EMBL/GenBank/DDBJ databases">
        <title>Thermogemmata thermophila gen. nov., sp. nov., a novel moderate thermophilic planctomycete from a Kamchatka hot spring.</title>
        <authorList>
            <person name="Elcheninov A.G."/>
            <person name="Podosokorskaya O.A."/>
            <person name="Kovaleva O.L."/>
            <person name="Novikov A."/>
            <person name="Bonch-Osmolovskaya E.A."/>
            <person name="Toshchakov S.V."/>
            <person name="Kublanov I.V."/>
        </authorList>
    </citation>
    <scope>NUCLEOTIDE SEQUENCE [LARGE SCALE GENOMIC DNA]</scope>
    <source>
        <strain evidence="2 3">2918</strain>
    </source>
</reference>
<sequence length="108" mass="11772">MSEYTDGEGAVSSEAISPSPQAAGPANPFAWDSYQPQATNPAYPLQPASAMETDEQAAEQLLAEARAFSQAKRRQEAIDRLIEIVQRYPRTQAAQRARHTLQKAGISI</sequence>
<gene>
    <name evidence="2" type="ORF">H0921_08650</name>
</gene>
<keyword evidence="3" id="KW-1185">Reference proteome</keyword>
<dbReference type="AlphaFoldDB" id="A0A7V8VDT2"/>
<evidence type="ECO:0000313" key="3">
    <source>
        <dbReference type="Proteomes" id="UP000542342"/>
    </source>
</evidence>